<dbReference type="STRING" id="874156.GCA_001021555_01643"/>
<sequence>MADKPARGSLIFVNRYFWPDRSATSQILTDVAFHLAQEGYGVKVIASRLSYESDEGRYAAAETHKGVAVERVATPSFGRGSIAGRVADYLGFYITAFFKTLATAKKGDVVIAKTDPPVLSWPIGLAARIKGARRANWLQDLYPEVAEAFGVLGSDAISTRMVRRLRDNSLRQADCNVAIGDRMADLLRQQGVADSRITVIPNMTDDEAIRPIAAEDNPLRKEWGFADSDLVVGYSGNLGRAHEVDTLLDAAQLLQAEGRSEIHFLVIGGGFLREKLESEITRRSLSNFRLEPYQPRDQLHFSLTVPDVHWVSLLPDLEGLIVPSKFYGAAASGRPVIFIGSHSGELGSIVPERNCGAVVDVGAFERLADLLRGYADNPANRLHQGRNARELVEGGFNRAAVFAKWETFAASFVGRS</sequence>
<reference evidence="3 4" key="1">
    <citation type="submission" date="2015-04" db="EMBL/GenBank/DDBJ databases">
        <title>The draft genome sequence of Erythrobacter marinus HWDM-33.</title>
        <authorList>
            <person name="Zhuang L."/>
            <person name="Liu Y."/>
            <person name="Shao Z."/>
        </authorList>
    </citation>
    <scope>NUCLEOTIDE SEQUENCE [LARGE SCALE GENOMIC DNA]</scope>
    <source>
        <strain evidence="3 4">HWDM-33</strain>
    </source>
</reference>
<evidence type="ECO:0000259" key="2">
    <source>
        <dbReference type="Pfam" id="PF13579"/>
    </source>
</evidence>
<dbReference type="RefSeq" id="WP_047093548.1">
    <property type="nucleotide sequence ID" value="NZ_LBHU01000002.1"/>
</dbReference>
<accession>A0A0H0XP49</accession>
<dbReference type="PANTHER" id="PTHR45947">
    <property type="entry name" value="SULFOQUINOVOSYL TRANSFERASE SQD2"/>
    <property type="match status" value="1"/>
</dbReference>
<name>A0A0H0XP49_9SPHN</name>
<dbReference type="PANTHER" id="PTHR45947:SF3">
    <property type="entry name" value="SULFOQUINOVOSYL TRANSFERASE SQD2"/>
    <property type="match status" value="1"/>
</dbReference>
<dbReference type="Gene3D" id="3.40.50.2000">
    <property type="entry name" value="Glycogen Phosphorylase B"/>
    <property type="match status" value="2"/>
</dbReference>
<feature type="domain" description="Glycosyltransferase subfamily 4-like N-terminal" evidence="2">
    <location>
        <begin position="29"/>
        <end position="202"/>
    </location>
</feature>
<dbReference type="EMBL" id="LBHU01000002">
    <property type="protein sequence ID" value="KLI63732.1"/>
    <property type="molecule type" value="Genomic_DNA"/>
</dbReference>
<dbReference type="InterPro" id="IPR050194">
    <property type="entry name" value="Glycosyltransferase_grp1"/>
</dbReference>
<dbReference type="OrthoDB" id="185319at2"/>
<dbReference type="SUPFAM" id="SSF53756">
    <property type="entry name" value="UDP-Glycosyltransferase/glycogen phosphorylase"/>
    <property type="match status" value="1"/>
</dbReference>
<dbReference type="Pfam" id="PF00534">
    <property type="entry name" value="Glycos_transf_1"/>
    <property type="match status" value="1"/>
</dbReference>
<keyword evidence="4" id="KW-1185">Reference proteome</keyword>
<feature type="domain" description="Glycosyl transferase family 1" evidence="1">
    <location>
        <begin position="219"/>
        <end position="390"/>
    </location>
</feature>
<dbReference type="InterPro" id="IPR028098">
    <property type="entry name" value="Glyco_trans_4-like_N"/>
</dbReference>
<dbReference type="CDD" id="cd03794">
    <property type="entry name" value="GT4_WbuB-like"/>
    <property type="match status" value="1"/>
</dbReference>
<evidence type="ECO:0000259" key="1">
    <source>
        <dbReference type="Pfam" id="PF00534"/>
    </source>
</evidence>
<dbReference type="GO" id="GO:0016758">
    <property type="term" value="F:hexosyltransferase activity"/>
    <property type="evidence" value="ECO:0007669"/>
    <property type="project" value="TreeGrafter"/>
</dbReference>
<dbReference type="PATRIC" id="fig|874156.12.peg.1724"/>
<evidence type="ECO:0008006" key="5">
    <source>
        <dbReference type="Google" id="ProtNLM"/>
    </source>
</evidence>
<dbReference type="Proteomes" id="UP000053455">
    <property type="component" value="Unassembled WGS sequence"/>
</dbReference>
<protein>
    <recommendedName>
        <fullName evidence="5">Glycosyl transferase family 1</fullName>
    </recommendedName>
</protein>
<dbReference type="InterPro" id="IPR001296">
    <property type="entry name" value="Glyco_trans_1"/>
</dbReference>
<evidence type="ECO:0000313" key="3">
    <source>
        <dbReference type="EMBL" id="KLI63732.1"/>
    </source>
</evidence>
<organism evidence="3 4">
    <name type="scientific">Aurantiacibacter marinus</name>
    <dbReference type="NCBI Taxonomy" id="874156"/>
    <lineage>
        <taxon>Bacteria</taxon>
        <taxon>Pseudomonadati</taxon>
        <taxon>Pseudomonadota</taxon>
        <taxon>Alphaproteobacteria</taxon>
        <taxon>Sphingomonadales</taxon>
        <taxon>Erythrobacteraceae</taxon>
        <taxon>Aurantiacibacter</taxon>
    </lineage>
</organism>
<gene>
    <name evidence="3" type="ORF">AAV99_08375</name>
</gene>
<dbReference type="Pfam" id="PF13579">
    <property type="entry name" value="Glyco_trans_4_4"/>
    <property type="match status" value="1"/>
</dbReference>
<evidence type="ECO:0000313" key="4">
    <source>
        <dbReference type="Proteomes" id="UP000053455"/>
    </source>
</evidence>
<comment type="caution">
    <text evidence="3">The sequence shown here is derived from an EMBL/GenBank/DDBJ whole genome shotgun (WGS) entry which is preliminary data.</text>
</comment>
<proteinExistence type="predicted"/>
<dbReference type="AlphaFoldDB" id="A0A0H0XP49"/>